<dbReference type="Proteomes" id="UP001359485">
    <property type="component" value="Unassembled WGS sequence"/>
</dbReference>
<evidence type="ECO:0000313" key="1">
    <source>
        <dbReference type="EMBL" id="KAK6630398.1"/>
    </source>
</evidence>
<evidence type="ECO:0000313" key="2">
    <source>
        <dbReference type="Proteomes" id="UP001359485"/>
    </source>
</evidence>
<dbReference type="EMBL" id="JAWJWF010000008">
    <property type="protein sequence ID" value="KAK6630398.1"/>
    <property type="molecule type" value="Genomic_DNA"/>
</dbReference>
<proteinExistence type="predicted"/>
<reference evidence="1 2" key="1">
    <citation type="submission" date="2023-09" db="EMBL/GenBank/DDBJ databases">
        <title>Genomes of two closely related lineages of the louse Polyplax serrata with different host specificities.</title>
        <authorList>
            <person name="Martinu J."/>
            <person name="Tarabai H."/>
            <person name="Stefka J."/>
            <person name="Hypsa V."/>
        </authorList>
    </citation>
    <scope>NUCLEOTIDE SEQUENCE [LARGE SCALE GENOMIC DNA]</scope>
    <source>
        <strain evidence="1">98ZLc_SE</strain>
    </source>
</reference>
<name>A0ABR1AWU7_POLSC</name>
<gene>
    <name evidence="1" type="ORF">RUM44_005065</name>
</gene>
<accession>A0ABR1AWU7</accession>
<keyword evidence="2" id="KW-1185">Reference proteome</keyword>
<organism evidence="1 2">
    <name type="scientific">Polyplax serrata</name>
    <name type="common">Common mouse louse</name>
    <dbReference type="NCBI Taxonomy" id="468196"/>
    <lineage>
        <taxon>Eukaryota</taxon>
        <taxon>Metazoa</taxon>
        <taxon>Ecdysozoa</taxon>
        <taxon>Arthropoda</taxon>
        <taxon>Hexapoda</taxon>
        <taxon>Insecta</taxon>
        <taxon>Pterygota</taxon>
        <taxon>Neoptera</taxon>
        <taxon>Paraneoptera</taxon>
        <taxon>Psocodea</taxon>
        <taxon>Troctomorpha</taxon>
        <taxon>Phthiraptera</taxon>
        <taxon>Anoplura</taxon>
        <taxon>Polyplacidae</taxon>
        <taxon>Polyplax</taxon>
    </lineage>
</organism>
<protein>
    <submittedName>
        <fullName evidence="1">Uncharacterized protein</fullName>
    </submittedName>
</protein>
<comment type="caution">
    <text evidence="1">The sequence shown here is derived from an EMBL/GenBank/DDBJ whole genome shotgun (WGS) entry which is preliminary data.</text>
</comment>
<sequence length="92" mass="10633">MSGARPYPMPEFKDIDHYRSPLSPLCITEGTHEIVRPKPRRDLKIPDTSSICTDSHMLCIVISHSYSSVRYYLKFTSHRKETYSALKDIVMS</sequence>